<dbReference type="SUPFAM" id="SSF53098">
    <property type="entry name" value="Ribonuclease H-like"/>
    <property type="match status" value="1"/>
</dbReference>
<dbReference type="EMBL" id="BOOK01000020">
    <property type="protein sequence ID" value="GII01083.1"/>
    <property type="molecule type" value="Genomic_DNA"/>
</dbReference>
<reference evidence="2" key="1">
    <citation type="submission" date="2021-01" db="EMBL/GenBank/DDBJ databases">
        <title>Whole genome shotgun sequence of Planobispora takensis NBRC 109077.</title>
        <authorList>
            <person name="Komaki H."/>
            <person name="Tamura T."/>
        </authorList>
    </citation>
    <scope>NUCLEOTIDE SEQUENCE</scope>
    <source>
        <strain evidence="2">NBRC 109077</strain>
    </source>
</reference>
<dbReference type="AlphaFoldDB" id="A0A8J3SYJ3"/>
<dbReference type="InterPro" id="IPR039365">
    <property type="entry name" value="IS701-like"/>
</dbReference>
<dbReference type="Pfam" id="PF01609">
    <property type="entry name" value="DDE_Tnp_1"/>
    <property type="match status" value="1"/>
</dbReference>
<dbReference type="GO" id="GO:0006313">
    <property type="term" value="P:DNA transposition"/>
    <property type="evidence" value="ECO:0007669"/>
    <property type="project" value="InterPro"/>
</dbReference>
<dbReference type="PANTHER" id="PTHR33627:SF1">
    <property type="entry name" value="TRANSPOSASE"/>
    <property type="match status" value="1"/>
</dbReference>
<evidence type="ECO:0000313" key="2">
    <source>
        <dbReference type="EMBL" id="GII01083.1"/>
    </source>
</evidence>
<dbReference type="PANTHER" id="PTHR33627">
    <property type="entry name" value="TRANSPOSASE"/>
    <property type="match status" value="1"/>
</dbReference>
<proteinExistence type="predicted"/>
<keyword evidence="3" id="KW-1185">Reference proteome</keyword>
<dbReference type="GO" id="GO:0003677">
    <property type="term" value="F:DNA binding"/>
    <property type="evidence" value="ECO:0007669"/>
    <property type="project" value="InterPro"/>
</dbReference>
<accession>A0A8J3SYJ3</accession>
<dbReference type="GO" id="GO:0004803">
    <property type="term" value="F:transposase activity"/>
    <property type="evidence" value="ECO:0007669"/>
    <property type="project" value="InterPro"/>
</dbReference>
<comment type="caution">
    <text evidence="2">The sequence shown here is derived from an EMBL/GenBank/DDBJ whole genome shotgun (WGS) entry which is preliminary data.</text>
</comment>
<feature type="domain" description="Transposase IS4-like" evidence="1">
    <location>
        <begin position="47"/>
        <end position="104"/>
    </location>
</feature>
<sequence>MASCFVALRVRVAGRRIRQAHPDADLPVCWLSAEWPAGQKAPTKFWLSTLAADSALRTLVRAAKARWRVEHDYRELKQALGLAHFEGRTWPGWHHHVVLISIAHAFVTTERLAPKAGAPA</sequence>
<name>A0A8J3SYJ3_9ACTN</name>
<gene>
    <name evidence="2" type="ORF">Pta02_30910</name>
</gene>
<dbReference type="InterPro" id="IPR002559">
    <property type="entry name" value="Transposase_11"/>
</dbReference>
<organism evidence="2 3">
    <name type="scientific">Planobispora takensis</name>
    <dbReference type="NCBI Taxonomy" id="1367882"/>
    <lineage>
        <taxon>Bacteria</taxon>
        <taxon>Bacillati</taxon>
        <taxon>Actinomycetota</taxon>
        <taxon>Actinomycetes</taxon>
        <taxon>Streptosporangiales</taxon>
        <taxon>Streptosporangiaceae</taxon>
        <taxon>Planobispora</taxon>
    </lineage>
</organism>
<dbReference type="Proteomes" id="UP000634476">
    <property type="component" value="Unassembled WGS sequence"/>
</dbReference>
<evidence type="ECO:0000259" key="1">
    <source>
        <dbReference type="Pfam" id="PF01609"/>
    </source>
</evidence>
<evidence type="ECO:0000313" key="3">
    <source>
        <dbReference type="Proteomes" id="UP000634476"/>
    </source>
</evidence>
<dbReference type="InterPro" id="IPR012337">
    <property type="entry name" value="RNaseH-like_sf"/>
</dbReference>
<protein>
    <recommendedName>
        <fullName evidence="1">Transposase IS4-like domain-containing protein</fullName>
    </recommendedName>
</protein>